<name>A0A430AT31_9ENTE</name>
<keyword evidence="2" id="KW-0812">Transmembrane</keyword>
<dbReference type="Gene3D" id="1.10.260.40">
    <property type="entry name" value="lambda repressor-like DNA-binding domains"/>
    <property type="match status" value="1"/>
</dbReference>
<evidence type="ECO:0000259" key="3">
    <source>
        <dbReference type="PROSITE" id="PS50943"/>
    </source>
</evidence>
<feature type="transmembrane region" description="Helical" evidence="2">
    <location>
        <begin position="84"/>
        <end position="106"/>
    </location>
</feature>
<feature type="domain" description="HTH cro/C1-type" evidence="3">
    <location>
        <begin position="7"/>
        <end position="61"/>
    </location>
</feature>
<dbReference type="Pfam" id="PF01381">
    <property type="entry name" value="HTH_3"/>
    <property type="match status" value="1"/>
</dbReference>
<dbReference type="RefSeq" id="WP_126813971.1">
    <property type="nucleotide sequence ID" value="NZ_NGKC01000009.1"/>
</dbReference>
<dbReference type="PANTHER" id="PTHR46558">
    <property type="entry name" value="TRACRIPTIONAL REGULATORY PROTEIN-RELATED-RELATED"/>
    <property type="match status" value="1"/>
</dbReference>
<dbReference type="PROSITE" id="PS50943">
    <property type="entry name" value="HTH_CROC1"/>
    <property type="match status" value="1"/>
</dbReference>
<dbReference type="OrthoDB" id="4427456at2"/>
<dbReference type="InterPro" id="IPR001387">
    <property type="entry name" value="Cro/C1-type_HTH"/>
</dbReference>
<sequence>MEIGKVIKQKRTELNLTQEDLAKELFVSRQLISKWENGKSYPDLEQVVKLSERFNLSLDELLKGDEYIVKELTFDTAKKKLLEILLVVLTIATISLLSIIGFGLYIDGAFLQYNDITVTKVEKKILPEKKVSLPGSGEIITLPEDVETTIHFKTDKPFVHLANRSGLRNAEDSENIQVFIHGEYKLFGGNKESTIVILSQRENIFNDYHLNIGRSICITDPKKERKAVQTMEDGTGPPSIKDTSKLLVSWDEIEKLPDTSAK</sequence>
<dbReference type="SUPFAM" id="SSF47413">
    <property type="entry name" value="lambda repressor-like DNA-binding domains"/>
    <property type="match status" value="1"/>
</dbReference>
<proteinExistence type="predicted"/>
<protein>
    <recommendedName>
        <fullName evidence="3">HTH cro/C1-type domain-containing protein</fullName>
    </recommendedName>
</protein>
<dbReference type="Proteomes" id="UP000286773">
    <property type="component" value="Unassembled WGS sequence"/>
</dbReference>
<organism evidence="4 5">
    <name type="scientific">Vagococcus acidifermentans</name>
    <dbReference type="NCBI Taxonomy" id="564710"/>
    <lineage>
        <taxon>Bacteria</taxon>
        <taxon>Bacillati</taxon>
        <taxon>Bacillota</taxon>
        <taxon>Bacilli</taxon>
        <taxon>Lactobacillales</taxon>
        <taxon>Enterococcaceae</taxon>
        <taxon>Vagococcus</taxon>
    </lineage>
</organism>
<keyword evidence="1" id="KW-0238">DNA-binding</keyword>
<dbReference type="AlphaFoldDB" id="A0A430AT31"/>
<evidence type="ECO:0000313" key="4">
    <source>
        <dbReference type="EMBL" id="RSU11210.1"/>
    </source>
</evidence>
<dbReference type="PANTHER" id="PTHR46558:SF15">
    <property type="entry name" value="HELIX-TURN-HELIX DOMAIN PROTEIN"/>
    <property type="match status" value="1"/>
</dbReference>
<evidence type="ECO:0000256" key="1">
    <source>
        <dbReference type="ARBA" id="ARBA00023125"/>
    </source>
</evidence>
<keyword evidence="2" id="KW-0472">Membrane</keyword>
<evidence type="ECO:0000313" key="5">
    <source>
        <dbReference type="Proteomes" id="UP000286773"/>
    </source>
</evidence>
<accession>A0A430AT31</accession>
<evidence type="ECO:0000256" key="2">
    <source>
        <dbReference type="SAM" id="Phobius"/>
    </source>
</evidence>
<reference evidence="4 5" key="1">
    <citation type="submission" date="2017-05" db="EMBL/GenBank/DDBJ databases">
        <title>Vagococcus spp. assemblies.</title>
        <authorList>
            <person name="Gulvik C.A."/>
        </authorList>
    </citation>
    <scope>NUCLEOTIDE SEQUENCE [LARGE SCALE GENOMIC DNA]</scope>
    <source>
        <strain evidence="4 5">LMG 24798</strain>
    </source>
</reference>
<keyword evidence="5" id="KW-1185">Reference proteome</keyword>
<dbReference type="GO" id="GO:0003677">
    <property type="term" value="F:DNA binding"/>
    <property type="evidence" value="ECO:0007669"/>
    <property type="project" value="UniProtKB-KW"/>
</dbReference>
<keyword evidence="2" id="KW-1133">Transmembrane helix</keyword>
<comment type="caution">
    <text evidence="4">The sequence shown here is derived from an EMBL/GenBank/DDBJ whole genome shotgun (WGS) entry which is preliminary data.</text>
</comment>
<dbReference type="CDD" id="cd00093">
    <property type="entry name" value="HTH_XRE"/>
    <property type="match status" value="1"/>
</dbReference>
<gene>
    <name evidence="4" type="ORF">CBF27_08925</name>
</gene>
<dbReference type="EMBL" id="NGKC01000009">
    <property type="protein sequence ID" value="RSU11210.1"/>
    <property type="molecule type" value="Genomic_DNA"/>
</dbReference>
<dbReference type="SMART" id="SM00530">
    <property type="entry name" value="HTH_XRE"/>
    <property type="match status" value="1"/>
</dbReference>
<dbReference type="InterPro" id="IPR010982">
    <property type="entry name" value="Lambda_DNA-bd_dom_sf"/>
</dbReference>